<feature type="region of interest" description="Disordered" evidence="1">
    <location>
        <begin position="320"/>
        <end position="368"/>
    </location>
</feature>
<evidence type="ECO:0000313" key="3">
    <source>
        <dbReference type="EMBL" id="GIL68669.1"/>
    </source>
</evidence>
<feature type="transmembrane region" description="Helical" evidence="2">
    <location>
        <begin position="169"/>
        <end position="192"/>
    </location>
</feature>
<protein>
    <submittedName>
        <fullName evidence="3">Uncharacterized protein</fullName>
    </submittedName>
</protein>
<evidence type="ECO:0000256" key="2">
    <source>
        <dbReference type="SAM" id="Phobius"/>
    </source>
</evidence>
<comment type="caution">
    <text evidence="3">The sequence shown here is derived from an EMBL/GenBank/DDBJ whole genome shotgun (WGS) entry which is preliminary data.</text>
</comment>
<dbReference type="Proteomes" id="UP000747399">
    <property type="component" value="Unassembled WGS sequence"/>
</dbReference>
<keyword evidence="2" id="KW-1133">Transmembrane helix</keyword>
<feature type="compositionally biased region" description="Polar residues" evidence="1">
    <location>
        <begin position="47"/>
        <end position="58"/>
    </location>
</feature>
<reference evidence="3" key="1">
    <citation type="journal article" date="2021" name="Proc. Natl. Acad. Sci. U.S.A.">
        <title>Three genomes in the algal genus Volvox reveal the fate of a haploid sex-determining region after a transition to homothallism.</title>
        <authorList>
            <person name="Yamamoto K."/>
            <person name="Hamaji T."/>
            <person name="Kawai-Toyooka H."/>
            <person name="Matsuzaki R."/>
            <person name="Takahashi F."/>
            <person name="Nishimura Y."/>
            <person name="Kawachi M."/>
            <person name="Noguchi H."/>
            <person name="Minakuchi Y."/>
            <person name="Umen J.G."/>
            <person name="Toyoda A."/>
            <person name="Nozaki H."/>
        </authorList>
    </citation>
    <scope>NUCLEOTIDE SEQUENCE</scope>
    <source>
        <strain evidence="3">NIES-3780</strain>
    </source>
</reference>
<proteinExistence type="predicted"/>
<gene>
    <name evidence="3" type="ORF">Vafri_21912</name>
</gene>
<evidence type="ECO:0000313" key="4">
    <source>
        <dbReference type="Proteomes" id="UP000747399"/>
    </source>
</evidence>
<feature type="transmembrane region" description="Helical" evidence="2">
    <location>
        <begin position="137"/>
        <end position="157"/>
    </location>
</feature>
<feature type="transmembrane region" description="Helical" evidence="2">
    <location>
        <begin position="198"/>
        <end position="219"/>
    </location>
</feature>
<dbReference type="AlphaFoldDB" id="A0A8J4BWL6"/>
<name>A0A8J4BWL6_9CHLO</name>
<keyword evidence="2" id="KW-0472">Membrane</keyword>
<keyword evidence="2" id="KW-0812">Transmembrane</keyword>
<evidence type="ECO:0000256" key="1">
    <source>
        <dbReference type="SAM" id="MobiDB-lite"/>
    </source>
</evidence>
<feature type="region of interest" description="Disordered" evidence="1">
    <location>
        <begin position="18"/>
        <end position="87"/>
    </location>
</feature>
<organism evidence="3 4">
    <name type="scientific">Volvox africanus</name>
    <dbReference type="NCBI Taxonomy" id="51714"/>
    <lineage>
        <taxon>Eukaryota</taxon>
        <taxon>Viridiplantae</taxon>
        <taxon>Chlorophyta</taxon>
        <taxon>core chlorophytes</taxon>
        <taxon>Chlorophyceae</taxon>
        <taxon>CS clade</taxon>
        <taxon>Chlamydomonadales</taxon>
        <taxon>Volvocaceae</taxon>
        <taxon>Volvox</taxon>
    </lineage>
</organism>
<keyword evidence="4" id="KW-1185">Reference proteome</keyword>
<accession>A0A8J4BWL6</accession>
<sequence>MRPADCARSFGNVHLAEKQWARPDGGGPAPAKAPLPPPAAAELSISDKASTTTATSGVMTGPGLGNEVDSGANGGGGGSGSGKARNAAVRRHPGDMLRSGLGAVVAVLRGFMQLMAAPFVGDPRAEAAYVSAVGRENVLWCCGYLVYQICVVLAVAGRMVKELRAHEMGGMLMFCTPHIISAVLLCANYGAWLRAREVLFAAVTISRSLAKLFPVLGLLPYPASANNYLSGGMDVLLEGVLPAFFERMRAPFVLPLRALEGLATGLLYRSHHVELHLAPAGVSEVVYALTWTLGCGAITVALDFGCRRRLASAVGAYSAGGQAAESPPSEWDAALRPVEGGTGPEGLAVVSVPAAGGSDGNLKRKKVD</sequence>
<feature type="compositionally biased region" description="Gly residues" evidence="1">
    <location>
        <begin position="72"/>
        <end position="81"/>
    </location>
</feature>
<dbReference type="EMBL" id="BNCO01000124">
    <property type="protein sequence ID" value="GIL68669.1"/>
    <property type="molecule type" value="Genomic_DNA"/>
</dbReference>